<evidence type="ECO:0000313" key="8">
    <source>
        <dbReference type="Proteomes" id="UP000320386"/>
    </source>
</evidence>
<evidence type="ECO:0000256" key="4">
    <source>
        <dbReference type="ARBA" id="ARBA00023136"/>
    </source>
</evidence>
<evidence type="ECO:0000256" key="5">
    <source>
        <dbReference type="SAM" id="Phobius"/>
    </source>
</evidence>
<dbReference type="GO" id="GO:0030416">
    <property type="term" value="P:methylamine metabolic process"/>
    <property type="evidence" value="ECO:0007669"/>
    <property type="project" value="InterPro"/>
</dbReference>
<evidence type="ECO:0000256" key="1">
    <source>
        <dbReference type="ARBA" id="ARBA00004141"/>
    </source>
</evidence>
<dbReference type="GO" id="GO:0016020">
    <property type="term" value="C:membrane"/>
    <property type="evidence" value="ECO:0007669"/>
    <property type="project" value="UniProtKB-SubCell"/>
</dbReference>
<evidence type="ECO:0000313" key="7">
    <source>
        <dbReference type="EMBL" id="QDU71645.1"/>
    </source>
</evidence>
<evidence type="ECO:0000256" key="2">
    <source>
        <dbReference type="ARBA" id="ARBA00022692"/>
    </source>
</evidence>
<accession>A0A518BXE9</accession>
<dbReference type="EMBL" id="CP036280">
    <property type="protein sequence ID" value="QDU71645.1"/>
    <property type="molecule type" value="Genomic_DNA"/>
</dbReference>
<dbReference type="AlphaFoldDB" id="A0A518BXE9"/>
<proteinExistence type="predicted"/>
<evidence type="ECO:0000259" key="6">
    <source>
        <dbReference type="Pfam" id="PF07291"/>
    </source>
</evidence>
<keyword evidence="8" id="KW-1185">Reference proteome</keyword>
<keyword evidence="3 5" id="KW-1133">Transmembrane helix</keyword>
<organism evidence="7 8">
    <name type="scientific">Mucisphaera calidilacus</name>
    <dbReference type="NCBI Taxonomy" id="2527982"/>
    <lineage>
        <taxon>Bacteria</taxon>
        <taxon>Pseudomonadati</taxon>
        <taxon>Planctomycetota</taxon>
        <taxon>Phycisphaerae</taxon>
        <taxon>Phycisphaerales</taxon>
        <taxon>Phycisphaeraceae</taxon>
        <taxon>Mucisphaera</taxon>
    </lineage>
</organism>
<protein>
    <submittedName>
        <fullName evidence="7">DoxX</fullName>
    </submittedName>
</protein>
<feature type="transmembrane region" description="Helical" evidence="5">
    <location>
        <begin position="60"/>
        <end position="83"/>
    </location>
</feature>
<reference evidence="7 8" key="1">
    <citation type="submission" date="2019-02" db="EMBL/GenBank/DDBJ databases">
        <title>Deep-cultivation of Planctomycetes and their phenomic and genomic characterization uncovers novel biology.</title>
        <authorList>
            <person name="Wiegand S."/>
            <person name="Jogler M."/>
            <person name="Boedeker C."/>
            <person name="Pinto D."/>
            <person name="Vollmers J."/>
            <person name="Rivas-Marin E."/>
            <person name="Kohn T."/>
            <person name="Peeters S.H."/>
            <person name="Heuer A."/>
            <person name="Rast P."/>
            <person name="Oberbeckmann S."/>
            <person name="Bunk B."/>
            <person name="Jeske O."/>
            <person name="Meyerdierks A."/>
            <person name="Storesund J.E."/>
            <person name="Kallscheuer N."/>
            <person name="Luecker S."/>
            <person name="Lage O.M."/>
            <person name="Pohl T."/>
            <person name="Merkel B.J."/>
            <person name="Hornburger P."/>
            <person name="Mueller R.-W."/>
            <person name="Bruemmer F."/>
            <person name="Labrenz M."/>
            <person name="Spormann A.M."/>
            <person name="Op den Camp H."/>
            <person name="Overmann J."/>
            <person name="Amann R."/>
            <person name="Jetten M.S.M."/>
            <person name="Mascher T."/>
            <person name="Medema M.H."/>
            <person name="Devos D.P."/>
            <person name="Kaster A.-K."/>
            <person name="Ovreas L."/>
            <person name="Rohde M."/>
            <person name="Galperin M.Y."/>
            <person name="Jogler C."/>
        </authorList>
    </citation>
    <scope>NUCLEOTIDE SEQUENCE [LARGE SCALE GENOMIC DNA]</scope>
    <source>
        <strain evidence="7 8">Pan265</strain>
    </source>
</reference>
<name>A0A518BXE9_9BACT</name>
<dbReference type="InterPro" id="IPR009908">
    <property type="entry name" value="Methylamine_util_MauE"/>
</dbReference>
<comment type="subcellular location">
    <subcellularLocation>
        <location evidence="1">Membrane</location>
        <topology evidence="1">Multi-pass membrane protein</topology>
    </subcellularLocation>
</comment>
<dbReference type="Proteomes" id="UP000320386">
    <property type="component" value="Chromosome"/>
</dbReference>
<feature type="transmembrane region" description="Helical" evidence="5">
    <location>
        <begin position="120"/>
        <end position="139"/>
    </location>
</feature>
<feature type="transmembrane region" description="Helical" evidence="5">
    <location>
        <begin position="90"/>
        <end position="114"/>
    </location>
</feature>
<keyword evidence="2 5" id="KW-0812">Transmembrane</keyword>
<keyword evidence="4 5" id="KW-0472">Membrane</keyword>
<dbReference type="KEGG" id="mcad:Pan265_14970"/>
<feature type="domain" description="Methylamine utilisation protein MauE" evidence="6">
    <location>
        <begin position="14"/>
        <end position="105"/>
    </location>
</feature>
<evidence type="ECO:0000256" key="3">
    <source>
        <dbReference type="ARBA" id="ARBA00022989"/>
    </source>
</evidence>
<dbReference type="Pfam" id="PF07291">
    <property type="entry name" value="MauE"/>
    <property type="match status" value="1"/>
</dbReference>
<dbReference type="RefSeq" id="WP_145445787.1">
    <property type="nucleotide sequence ID" value="NZ_CP036280.1"/>
</dbReference>
<gene>
    <name evidence="7" type="ORF">Pan265_14970</name>
</gene>
<sequence>MSKGGLWTDLVLGLNRAAVGLYFTMAGVGKVSGELQNGIGSFYEGPFTSMKPSWLPAWFAYPYGVALPWIEVVVGALLLVGLLTRLMSVLTWLMLLSFTIALVIASGSVVGGTFPWHKNFFLLLITLWFIVVGGGRFALDRTVLGRAAKVATGA</sequence>